<protein>
    <submittedName>
        <fullName evidence="3">Hypothetical_protein</fullName>
    </submittedName>
</protein>
<keyword evidence="1" id="KW-1133">Transmembrane helix</keyword>
<dbReference type="AlphaFoldDB" id="A0AA86NW11"/>
<evidence type="ECO:0000313" key="3">
    <source>
        <dbReference type="EMBL" id="CAL6116414.1"/>
    </source>
</evidence>
<dbReference type="EMBL" id="CATOUU010000359">
    <property type="protein sequence ID" value="CAI9926085.1"/>
    <property type="molecule type" value="Genomic_DNA"/>
</dbReference>
<gene>
    <name evidence="2" type="ORF">HINF_LOCUS13730</name>
    <name evidence="3" type="ORF">HINF_LOCUS79048</name>
</gene>
<keyword evidence="4" id="KW-1185">Reference proteome</keyword>
<reference evidence="3 4" key="2">
    <citation type="submission" date="2024-07" db="EMBL/GenBank/DDBJ databases">
        <authorList>
            <person name="Akdeniz Z."/>
        </authorList>
    </citation>
    <scope>NUCLEOTIDE SEQUENCE [LARGE SCALE GENOMIC DNA]</scope>
</reference>
<name>A0AA86NW11_9EUKA</name>
<evidence type="ECO:0000313" key="2">
    <source>
        <dbReference type="EMBL" id="CAI9926085.1"/>
    </source>
</evidence>
<reference evidence="2" key="1">
    <citation type="submission" date="2023-06" db="EMBL/GenBank/DDBJ databases">
        <authorList>
            <person name="Kurt Z."/>
        </authorList>
    </citation>
    <scope>NUCLEOTIDE SEQUENCE</scope>
</reference>
<dbReference type="Proteomes" id="UP001642409">
    <property type="component" value="Unassembled WGS sequence"/>
</dbReference>
<keyword evidence="1" id="KW-0472">Membrane</keyword>
<organism evidence="2">
    <name type="scientific">Hexamita inflata</name>
    <dbReference type="NCBI Taxonomy" id="28002"/>
    <lineage>
        <taxon>Eukaryota</taxon>
        <taxon>Metamonada</taxon>
        <taxon>Diplomonadida</taxon>
        <taxon>Hexamitidae</taxon>
        <taxon>Hexamitinae</taxon>
        <taxon>Hexamita</taxon>
    </lineage>
</organism>
<feature type="transmembrane region" description="Helical" evidence="1">
    <location>
        <begin position="12"/>
        <end position="31"/>
    </location>
</feature>
<dbReference type="EMBL" id="CAXDID020001007">
    <property type="protein sequence ID" value="CAL6116414.1"/>
    <property type="molecule type" value="Genomic_DNA"/>
</dbReference>
<keyword evidence="1" id="KW-0812">Transmembrane</keyword>
<feature type="transmembrane region" description="Helical" evidence="1">
    <location>
        <begin position="51"/>
        <end position="68"/>
    </location>
</feature>
<comment type="caution">
    <text evidence="2">The sequence shown here is derived from an EMBL/GenBank/DDBJ whole genome shotgun (WGS) entry which is preliminary data.</text>
</comment>
<evidence type="ECO:0000313" key="4">
    <source>
        <dbReference type="Proteomes" id="UP001642409"/>
    </source>
</evidence>
<proteinExistence type="predicted"/>
<accession>A0AA86NW11</accession>
<evidence type="ECO:0000256" key="1">
    <source>
        <dbReference type="SAM" id="Phobius"/>
    </source>
</evidence>
<sequence>MRYHFNVSSSAVAFALCLPLHFLLKVLYSSLYQHLKSQKIQPSHSEQLFDSIQHAFISSIIALVYYRLKTQKRMEQNQRYMDAVKHLNLRCSSAITKTQERATLNY</sequence>